<keyword evidence="2" id="KW-0813">Transport</keyword>
<evidence type="ECO:0000256" key="2">
    <source>
        <dbReference type="ARBA" id="ARBA00022448"/>
    </source>
</evidence>
<dbReference type="PANTHER" id="PTHR43649">
    <property type="entry name" value="ARABINOSE-BINDING PROTEIN-RELATED"/>
    <property type="match status" value="1"/>
</dbReference>
<proteinExistence type="inferred from homology"/>
<evidence type="ECO:0000256" key="1">
    <source>
        <dbReference type="ARBA" id="ARBA00008520"/>
    </source>
</evidence>
<gene>
    <name evidence="4" type="ORF">H9968_05905</name>
</gene>
<protein>
    <submittedName>
        <fullName evidence="4">ABC transporter substrate-binding protein</fullName>
    </submittedName>
</protein>
<evidence type="ECO:0000256" key="3">
    <source>
        <dbReference type="ARBA" id="ARBA00022729"/>
    </source>
</evidence>
<dbReference type="SUPFAM" id="SSF53850">
    <property type="entry name" value="Periplasmic binding protein-like II"/>
    <property type="match status" value="1"/>
</dbReference>
<reference evidence="4" key="1">
    <citation type="journal article" date="2021" name="PeerJ">
        <title>Extensive microbial diversity within the chicken gut microbiome revealed by metagenomics and culture.</title>
        <authorList>
            <person name="Gilroy R."/>
            <person name="Ravi A."/>
            <person name="Getino M."/>
            <person name="Pursley I."/>
            <person name="Horton D.L."/>
            <person name="Alikhan N.F."/>
            <person name="Baker D."/>
            <person name="Gharbi K."/>
            <person name="Hall N."/>
            <person name="Watson M."/>
            <person name="Adriaenssens E.M."/>
            <person name="Foster-Nyarko E."/>
            <person name="Jarju S."/>
            <person name="Secka A."/>
            <person name="Antonio M."/>
            <person name="Oren A."/>
            <person name="Chaudhuri R.R."/>
            <person name="La Ragione R."/>
            <person name="Hildebrand F."/>
            <person name="Pallen M.J."/>
        </authorList>
    </citation>
    <scope>NUCLEOTIDE SEQUENCE</scope>
    <source>
        <strain evidence="4">CHK179-28034</strain>
    </source>
</reference>
<dbReference type="Pfam" id="PF13416">
    <property type="entry name" value="SBP_bac_8"/>
    <property type="match status" value="1"/>
</dbReference>
<evidence type="ECO:0000313" key="5">
    <source>
        <dbReference type="Proteomes" id="UP000824049"/>
    </source>
</evidence>
<dbReference type="PANTHER" id="PTHR43649:SF34">
    <property type="entry name" value="ABC TRANSPORTER PERIPLASMIC-BINDING PROTEIN YCJN-RELATED"/>
    <property type="match status" value="1"/>
</dbReference>
<dbReference type="Proteomes" id="UP000824049">
    <property type="component" value="Unassembled WGS sequence"/>
</dbReference>
<dbReference type="InterPro" id="IPR050490">
    <property type="entry name" value="Bact_solute-bd_prot1"/>
</dbReference>
<dbReference type="InterPro" id="IPR006059">
    <property type="entry name" value="SBP"/>
</dbReference>
<organism evidence="4 5">
    <name type="scientific">Candidatus Anaerobutyricum stercoris</name>
    <dbReference type="NCBI Taxonomy" id="2838457"/>
    <lineage>
        <taxon>Bacteria</taxon>
        <taxon>Bacillati</taxon>
        <taxon>Bacillota</taxon>
        <taxon>Clostridia</taxon>
        <taxon>Lachnospirales</taxon>
        <taxon>Lachnospiraceae</taxon>
        <taxon>Anaerobutyricum</taxon>
    </lineage>
</organism>
<name>A0A9D2J7K5_9FIRM</name>
<dbReference type="AlphaFoldDB" id="A0A9D2J7K5"/>
<comment type="similarity">
    <text evidence="1">Belongs to the bacterial solute-binding protein 1 family.</text>
</comment>
<evidence type="ECO:0000313" key="4">
    <source>
        <dbReference type="EMBL" id="HIZ39443.1"/>
    </source>
</evidence>
<reference evidence="4" key="2">
    <citation type="submission" date="2021-04" db="EMBL/GenBank/DDBJ databases">
        <authorList>
            <person name="Gilroy R."/>
        </authorList>
    </citation>
    <scope>NUCLEOTIDE SEQUENCE</scope>
    <source>
        <strain evidence="4">CHK179-28034</strain>
    </source>
</reference>
<dbReference type="EMBL" id="DXBR01000052">
    <property type="protein sequence ID" value="HIZ39443.1"/>
    <property type="molecule type" value="Genomic_DNA"/>
</dbReference>
<keyword evidence="3" id="KW-0732">Signal</keyword>
<sequence length="406" mass="44506">MAACSSGGESADDGKVSISIFNSKTEIQEYLEEAAAEYGEANNVDIEVYYSNDTVAAHLSSKYASSDPYTIAMTDAKDIYSLANEYCTDLSDQSWVGDTDYAISVDGKVVGFPVCVEARGLLYNADAIEAITGEPFDPATIQTLDDLTAMCDRLVAGGMETPTAILKPDWSLGAHYFQQIYEEREDVEGFVTSLLDGTADLANDAKFNSIMDTFDVLKKYNKFADSAVSVEDELVHQALSEGEVAFQFGGSWEWNDIIDFDYAGNVGIMPLPQNTQDAYTGSIVGGGSKFFYIDSSEYTTDEQREAAKGFLNWIVDSDEGKTFISETCGMVSPFKSNTIECSNELGAMVKQYADTGKMVPNYDFDPDDHLTVVGAHMQEYLADKIDRAQLATDIEEYWKNATPIAH</sequence>
<comment type="caution">
    <text evidence="4">The sequence shown here is derived from an EMBL/GenBank/DDBJ whole genome shotgun (WGS) entry which is preliminary data.</text>
</comment>
<dbReference type="Gene3D" id="3.40.190.10">
    <property type="entry name" value="Periplasmic binding protein-like II"/>
    <property type="match status" value="2"/>
</dbReference>
<accession>A0A9D2J7K5</accession>